<proteinExistence type="predicted"/>
<dbReference type="PANTHER" id="PTHR31350">
    <property type="entry name" value="SI:DKEY-261L7.2"/>
    <property type="match status" value="1"/>
</dbReference>
<evidence type="ECO:0000313" key="4">
    <source>
        <dbReference type="Proteomes" id="UP000236621"/>
    </source>
</evidence>
<comment type="caution">
    <text evidence="3">The sequence shown here is derived from an EMBL/GenBank/DDBJ whole genome shotgun (WGS) entry which is preliminary data.</text>
</comment>
<dbReference type="InterPro" id="IPR032698">
    <property type="entry name" value="SirB1_N"/>
</dbReference>
<dbReference type="Pfam" id="PF12937">
    <property type="entry name" value="F-box-like"/>
    <property type="match status" value="1"/>
</dbReference>
<dbReference type="Pfam" id="PF13369">
    <property type="entry name" value="Transglut_core2"/>
    <property type="match status" value="1"/>
</dbReference>
<keyword evidence="4" id="KW-1185">Reference proteome</keyword>
<protein>
    <recommendedName>
        <fullName evidence="2">F-box domain-containing protein</fullName>
    </recommendedName>
</protein>
<dbReference type="SUPFAM" id="SSF141255">
    <property type="entry name" value="YccV-like"/>
    <property type="match status" value="1"/>
</dbReference>
<dbReference type="Pfam" id="PF08755">
    <property type="entry name" value="YccV-like"/>
    <property type="match status" value="1"/>
</dbReference>
<dbReference type="SMART" id="SM00992">
    <property type="entry name" value="YccV-like"/>
    <property type="match status" value="1"/>
</dbReference>
<dbReference type="AlphaFoldDB" id="A0A2K3QA32"/>
<dbReference type="GO" id="GO:0003677">
    <property type="term" value="F:DNA binding"/>
    <property type="evidence" value="ECO:0007669"/>
    <property type="project" value="InterPro"/>
</dbReference>
<organism evidence="3 4">
    <name type="scientific">Tolypocladium capitatum</name>
    <dbReference type="NCBI Taxonomy" id="45235"/>
    <lineage>
        <taxon>Eukaryota</taxon>
        <taxon>Fungi</taxon>
        <taxon>Dikarya</taxon>
        <taxon>Ascomycota</taxon>
        <taxon>Pezizomycotina</taxon>
        <taxon>Sordariomycetes</taxon>
        <taxon>Hypocreomycetidae</taxon>
        <taxon>Hypocreales</taxon>
        <taxon>Ophiocordycipitaceae</taxon>
        <taxon>Tolypocladium</taxon>
    </lineage>
</organism>
<dbReference type="EMBL" id="NRSZ01000894">
    <property type="protein sequence ID" value="PNY24402.1"/>
    <property type="molecule type" value="Genomic_DNA"/>
</dbReference>
<dbReference type="InterPro" id="IPR011722">
    <property type="entry name" value="Hemimethylated_DNA-bd_dom"/>
</dbReference>
<evidence type="ECO:0000256" key="1">
    <source>
        <dbReference type="SAM" id="MobiDB-lite"/>
    </source>
</evidence>
<dbReference type="Proteomes" id="UP000236621">
    <property type="component" value="Unassembled WGS sequence"/>
</dbReference>
<reference evidence="3 4" key="1">
    <citation type="submission" date="2017-08" db="EMBL/GenBank/DDBJ databases">
        <title>Harnessing the power of phylogenomics to disentangle the directionality and signatures of interkingdom host jumping in the parasitic fungal genus Tolypocladium.</title>
        <authorList>
            <person name="Quandt C.A."/>
            <person name="Patterson W."/>
            <person name="Spatafora J.W."/>
        </authorList>
    </citation>
    <scope>NUCLEOTIDE SEQUENCE [LARGE SCALE GENOMIC DNA]</scope>
    <source>
        <strain evidence="3 4">CBS 113982</strain>
    </source>
</reference>
<feature type="region of interest" description="Disordered" evidence="1">
    <location>
        <begin position="533"/>
        <end position="552"/>
    </location>
</feature>
<dbReference type="InterPro" id="IPR036047">
    <property type="entry name" value="F-box-like_dom_sf"/>
</dbReference>
<dbReference type="Gene3D" id="1.20.1280.50">
    <property type="match status" value="1"/>
</dbReference>
<dbReference type="SUPFAM" id="SSF81383">
    <property type="entry name" value="F-box domain"/>
    <property type="match status" value="1"/>
</dbReference>
<dbReference type="InterPro" id="IPR001810">
    <property type="entry name" value="F-box_dom"/>
</dbReference>
<name>A0A2K3QA32_9HYPO</name>
<dbReference type="Gene3D" id="2.30.30.390">
    <property type="entry name" value="Hemimethylated DNA-binding domain"/>
    <property type="match status" value="1"/>
</dbReference>
<accession>A0A2K3QA32</accession>
<dbReference type="OrthoDB" id="28868at2759"/>
<dbReference type="PROSITE" id="PS50181">
    <property type="entry name" value="FBOX"/>
    <property type="match status" value="1"/>
</dbReference>
<dbReference type="InterPro" id="IPR036623">
    <property type="entry name" value="Hemimethylated_DNA-bd_sf"/>
</dbReference>
<evidence type="ECO:0000313" key="3">
    <source>
        <dbReference type="EMBL" id="PNY24402.1"/>
    </source>
</evidence>
<dbReference type="STRING" id="45235.A0A2K3QA32"/>
<feature type="domain" description="F-box" evidence="2">
    <location>
        <begin position="1"/>
        <end position="47"/>
    </location>
</feature>
<gene>
    <name evidence="3" type="ORF">TCAP_05660</name>
</gene>
<dbReference type="PANTHER" id="PTHR31350:SF27">
    <property type="entry name" value="HEMIMETHYLATED DNA-BINDING DOMAIN-CONTAINING PROTEIN"/>
    <property type="match status" value="1"/>
</dbReference>
<sequence length="639" mass="72927">MSLDRVPDEIIQHLLYYVSPRDNLRGLQLLSRRFHRLANEPLLWRLHCRDSFRYWHPDHGFRHKLRLKVAEVEWKRLFALRTRQNSLVASLLDDIIATKVGRLKRFEAIARLGYDAKDFLLEQCRTDESADDYLARRYYGNALLDGIHRSIAIEEWHRLRLDRDSLDAQVAGVRLERALGAFDLFVLHDQFGDLDDISQMLDERVSEFRASRSNLDDLTTRQKALALNRWLRANGLAGLQNPERNYRNLRNLLIGQALRHEDHDSIPIISSAIFCCLAARLGLTAQCCAFPSHVHAIVFAAPGRTLDGAPVDGDEPRERMYLDPYSFDDEVPSAGLQGLLAHFGWQSSADVLLAPVPTLAIALRTAQNVKATFARVLELQDDAHPELSQLLRGDSSMNMEAALYSSLWAPLMLTTPNTFEWDDRLASFLRRFAGSWPEDAWLVEKYLWPMYNGFAPLGNGFARHANRGLGDPWEHWRLVRDQDDLVPPVFRRSVFGNQSVPFKIGQVFRHRRYGWTGVVTGWSDQGTRHLPVTRSRDLNEQADGDATGQPSMPVRPPNQFYFMCLWVLLSDGAAELRLTPSSPSTGSEPHVVAADNIELIHDANQVDDSMFPLAGKFFKRFDRATCTFVSNIKEQYPDD</sequence>
<evidence type="ECO:0000259" key="2">
    <source>
        <dbReference type="PROSITE" id="PS50181"/>
    </source>
</evidence>